<dbReference type="EMBL" id="RCNL01000066">
    <property type="protein sequence ID" value="TXL72620.1"/>
    <property type="molecule type" value="Genomic_DNA"/>
</dbReference>
<dbReference type="InterPro" id="IPR008972">
    <property type="entry name" value="Cupredoxin"/>
</dbReference>
<name>A0ABY3L9H7_9GAMM</name>
<sequence length="41" mass="4608">MTPTEQLHPGKFRLLDVDNRIVIPTEAPIRVLVSAEDVLHS</sequence>
<comment type="caution">
    <text evidence="2">The sequence shown here is derived from an EMBL/GenBank/DDBJ whole genome shotgun (WGS) entry which is preliminary data.</text>
</comment>
<proteinExistence type="predicted"/>
<dbReference type="PROSITE" id="PS50857">
    <property type="entry name" value="COX2_CUA"/>
    <property type="match status" value="1"/>
</dbReference>
<reference evidence="2 3" key="1">
    <citation type="submission" date="2018-10" db="EMBL/GenBank/DDBJ databases">
        <title>Draft genome sequence of Pantoea vagans isolated from corpses of the sugarcane aphid Melanaphis sacchari Zehntner.</title>
        <authorList>
            <person name="Toledo E."/>
            <person name="Pena G."/>
            <person name="Lozano L."/>
        </authorList>
    </citation>
    <scope>NUCLEOTIDE SEQUENCE [LARGE SCALE GENOMIC DNA]</scope>
    <source>
        <strain evidence="2 3">ET-90</strain>
    </source>
</reference>
<dbReference type="Proteomes" id="UP000426772">
    <property type="component" value="Unassembled WGS sequence"/>
</dbReference>
<feature type="domain" description="Cytochrome oxidase subunit II copper A binding" evidence="1">
    <location>
        <begin position="1"/>
        <end position="41"/>
    </location>
</feature>
<protein>
    <recommendedName>
        <fullName evidence="1">Cytochrome oxidase subunit II copper A binding domain-containing protein</fullName>
    </recommendedName>
</protein>
<organism evidence="2 3">
    <name type="scientific">Pantoea vagans</name>
    <dbReference type="NCBI Taxonomy" id="470934"/>
    <lineage>
        <taxon>Bacteria</taxon>
        <taxon>Pseudomonadati</taxon>
        <taxon>Pseudomonadota</taxon>
        <taxon>Gammaproteobacteria</taxon>
        <taxon>Enterobacterales</taxon>
        <taxon>Erwiniaceae</taxon>
        <taxon>Pantoea</taxon>
    </lineage>
</organism>
<dbReference type="Gene3D" id="2.60.40.420">
    <property type="entry name" value="Cupredoxins - blue copper proteins"/>
    <property type="match status" value="1"/>
</dbReference>
<evidence type="ECO:0000313" key="3">
    <source>
        <dbReference type="Proteomes" id="UP000426772"/>
    </source>
</evidence>
<dbReference type="Pfam" id="PF00116">
    <property type="entry name" value="COX2"/>
    <property type="match status" value="1"/>
</dbReference>
<dbReference type="SUPFAM" id="SSF49503">
    <property type="entry name" value="Cupredoxins"/>
    <property type="match status" value="1"/>
</dbReference>
<dbReference type="PRINTS" id="PR01166">
    <property type="entry name" value="CYCOXIDASEII"/>
</dbReference>
<evidence type="ECO:0000313" key="2">
    <source>
        <dbReference type="EMBL" id="TXL72620.1"/>
    </source>
</evidence>
<dbReference type="InterPro" id="IPR002429">
    <property type="entry name" value="CcO_II-like_C"/>
</dbReference>
<accession>A0ABY3L9H7</accession>
<keyword evidence="3" id="KW-1185">Reference proteome</keyword>
<gene>
    <name evidence="2" type="ORF">D9O29_23325</name>
</gene>
<evidence type="ECO:0000259" key="1">
    <source>
        <dbReference type="PROSITE" id="PS50857"/>
    </source>
</evidence>